<evidence type="ECO:0000313" key="9">
    <source>
        <dbReference type="Proteomes" id="UP000481043"/>
    </source>
</evidence>
<evidence type="ECO:0000259" key="7">
    <source>
        <dbReference type="PROSITE" id="PS51352"/>
    </source>
</evidence>
<reference evidence="8 9" key="1">
    <citation type="submission" date="2020-02" db="EMBL/GenBank/DDBJ databases">
        <title>Bacillus aquiflavi sp. nov., isolated from yellow water of strong flavor Chinese baijiu in Yibin region of China.</title>
        <authorList>
            <person name="Xie J."/>
        </authorList>
    </citation>
    <scope>NUCLEOTIDE SEQUENCE [LARGE SCALE GENOMIC DNA]</scope>
    <source>
        <strain evidence="8 9">SA4</strain>
    </source>
</reference>
<sequence>MAKRQKAKLPPIAMALVITLFSFILIAVLVVVSNMKEDTSNEIQFDQQPSIEGQPILGDENAPVTVVEFGDFKCPACKAWGDTVFHDLVSEYVDTGKVKFVYVNVLFHGKESQLGSLAAETVLQQNPDAYWEFHKKLYEAQPSSANHDSLWLTKEKVVEIAGSIPAIDLDQFKSELEKLTEIEELNKDSKLVEEFKVSLTPTIMVNDVQLEDPFDYEKIKSLIEEELEGQ</sequence>
<evidence type="ECO:0000256" key="1">
    <source>
        <dbReference type="ARBA" id="ARBA00005791"/>
    </source>
</evidence>
<proteinExistence type="inferred from homology"/>
<dbReference type="PANTHER" id="PTHR13887">
    <property type="entry name" value="GLUTATHIONE S-TRANSFERASE KAPPA"/>
    <property type="match status" value="1"/>
</dbReference>
<keyword evidence="2" id="KW-0732">Signal</keyword>
<dbReference type="InterPro" id="IPR013766">
    <property type="entry name" value="Thioredoxin_domain"/>
</dbReference>
<name>A0A6M0Q3W2_9BACI</name>
<evidence type="ECO:0000256" key="3">
    <source>
        <dbReference type="ARBA" id="ARBA00023002"/>
    </source>
</evidence>
<keyword evidence="9" id="KW-1185">Reference proteome</keyword>
<dbReference type="Proteomes" id="UP000481043">
    <property type="component" value="Unassembled WGS sequence"/>
</dbReference>
<accession>A0A6M0Q3W2</accession>
<dbReference type="Pfam" id="PF13462">
    <property type="entry name" value="Thioredoxin_4"/>
    <property type="match status" value="1"/>
</dbReference>
<organism evidence="8 9">
    <name type="scientific">Bacillus mesophilus</name>
    <dbReference type="NCBI Taxonomy" id="1808955"/>
    <lineage>
        <taxon>Bacteria</taxon>
        <taxon>Bacillati</taxon>
        <taxon>Bacillota</taxon>
        <taxon>Bacilli</taxon>
        <taxon>Bacillales</taxon>
        <taxon>Bacillaceae</taxon>
        <taxon>Bacillus</taxon>
    </lineage>
</organism>
<evidence type="ECO:0000256" key="4">
    <source>
        <dbReference type="ARBA" id="ARBA00023157"/>
    </source>
</evidence>
<comment type="similarity">
    <text evidence="1">Belongs to the thioredoxin family. DsbA subfamily.</text>
</comment>
<keyword evidence="5" id="KW-0676">Redox-active center</keyword>
<dbReference type="EMBL" id="JAAIWM010000001">
    <property type="protein sequence ID" value="NEY70902.1"/>
    <property type="molecule type" value="Genomic_DNA"/>
</dbReference>
<keyword evidence="4" id="KW-1015">Disulfide bond</keyword>
<keyword evidence="3" id="KW-0560">Oxidoreductase</keyword>
<dbReference type="PROSITE" id="PS51352">
    <property type="entry name" value="THIOREDOXIN_2"/>
    <property type="match status" value="1"/>
</dbReference>
<evidence type="ECO:0000256" key="5">
    <source>
        <dbReference type="ARBA" id="ARBA00023284"/>
    </source>
</evidence>
<gene>
    <name evidence="8" type="ORF">G4D63_04005</name>
</gene>
<protein>
    <submittedName>
        <fullName evidence="8">DsbA family protein</fullName>
    </submittedName>
</protein>
<evidence type="ECO:0000256" key="6">
    <source>
        <dbReference type="SAM" id="Phobius"/>
    </source>
</evidence>
<feature type="domain" description="Thioredoxin" evidence="7">
    <location>
        <begin position="36"/>
        <end position="181"/>
    </location>
</feature>
<dbReference type="GO" id="GO:0016491">
    <property type="term" value="F:oxidoreductase activity"/>
    <property type="evidence" value="ECO:0007669"/>
    <property type="project" value="UniProtKB-KW"/>
</dbReference>
<dbReference type="InterPro" id="IPR036249">
    <property type="entry name" value="Thioredoxin-like_sf"/>
</dbReference>
<comment type="caution">
    <text evidence="8">The sequence shown here is derived from an EMBL/GenBank/DDBJ whole genome shotgun (WGS) entry which is preliminary data.</text>
</comment>
<keyword evidence="6" id="KW-0812">Transmembrane</keyword>
<dbReference type="PANTHER" id="PTHR13887:SF14">
    <property type="entry name" value="DISULFIDE BOND FORMATION PROTEIN D"/>
    <property type="match status" value="1"/>
</dbReference>
<dbReference type="Gene3D" id="3.40.30.10">
    <property type="entry name" value="Glutaredoxin"/>
    <property type="match status" value="1"/>
</dbReference>
<dbReference type="InterPro" id="IPR012336">
    <property type="entry name" value="Thioredoxin-like_fold"/>
</dbReference>
<feature type="transmembrane region" description="Helical" evidence="6">
    <location>
        <begin position="12"/>
        <end position="32"/>
    </location>
</feature>
<dbReference type="AlphaFoldDB" id="A0A6M0Q3W2"/>
<evidence type="ECO:0000256" key="2">
    <source>
        <dbReference type="ARBA" id="ARBA00022729"/>
    </source>
</evidence>
<keyword evidence="6" id="KW-0472">Membrane</keyword>
<keyword evidence="6" id="KW-1133">Transmembrane helix</keyword>
<dbReference type="SUPFAM" id="SSF52833">
    <property type="entry name" value="Thioredoxin-like"/>
    <property type="match status" value="1"/>
</dbReference>
<evidence type="ECO:0000313" key="8">
    <source>
        <dbReference type="EMBL" id="NEY70902.1"/>
    </source>
</evidence>
<dbReference type="RefSeq" id="WP_163177920.1">
    <property type="nucleotide sequence ID" value="NZ_JAAIWM010000001.1"/>
</dbReference>